<dbReference type="GO" id="GO:0006508">
    <property type="term" value="P:proteolysis"/>
    <property type="evidence" value="ECO:0007669"/>
    <property type="project" value="UniProtKB-KW"/>
</dbReference>
<dbReference type="Gene3D" id="3.90.1680.10">
    <property type="entry name" value="SOS response associated peptidase-like"/>
    <property type="match status" value="1"/>
</dbReference>
<evidence type="ECO:0000313" key="9">
    <source>
        <dbReference type="EMBL" id="MCJ8501921.1"/>
    </source>
</evidence>
<evidence type="ECO:0000256" key="5">
    <source>
        <dbReference type="ARBA" id="ARBA00023124"/>
    </source>
</evidence>
<evidence type="ECO:0000313" key="10">
    <source>
        <dbReference type="Proteomes" id="UP001165427"/>
    </source>
</evidence>
<dbReference type="GO" id="GO:0106300">
    <property type="term" value="P:protein-DNA covalent cross-linking repair"/>
    <property type="evidence" value="ECO:0007669"/>
    <property type="project" value="InterPro"/>
</dbReference>
<dbReference type="Pfam" id="PF02586">
    <property type="entry name" value="SRAP"/>
    <property type="match status" value="1"/>
</dbReference>
<comment type="caution">
    <text evidence="9">The sequence shown here is derived from an EMBL/GenBank/DDBJ whole genome shotgun (WGS) entry which is preliminary data.</text>
</comment>
<evidence type="ECO:0000256" key="2">
    <source>
        <dbReference type="ARBA" id="ARBA00022670"/>
    </source>
</evidence>
<proteinExistence type="inferred from homology"/>
<reference evidence="9" key="1">
    <citation type="submission" date="2022-04" db="EMBL/GenBank/DDBJ databases">
        <title>Desulfatitalea alkaliphila sp. nov., a novel anaerobic sulfate-reducing bacterium isolated from terrestrial mud volcano, Taman Peninsula, Russia.</title>
        <authorList>
            <person name="Khomyakova M.A."/>
            <person name="Merkel A.Y."/>
            <person name="Slobodkin A.I."/>
        </authorList>
    </citation>
    <scope>NUCLEOTIDE SEQUENCE</scope>
    <source>
        <strain evidence="9">M08but</strain>
    </source>
</reference>
<keyword evidence="7" id="KW-0456">Lyase</keyword>
<dbReference type="Proteomes" id="UP001165427">
    <property type="component" value="Unassembled WGS sequence"/>
</dbReference>
<dbReference type="EC" id="3.4.-.-" evidence="8"/>
<accession>A0AA41R525</accession>
<dbReference type="InterPro" id="IPR003738">
    <property type="entry name" value="SRAP"/>
</dbReference>
<keyword evidence="3" id="KW-0227">DNA damage</keyword>
<evidence type="ECO:0000256" key="6">
    <source>
        <dbReference type="ARBA" id="ARBA00023125"/>
    </source>
</evidence>
<keyword evidence="4 8" id="KW-0378">Hydrolase</keyword>
<protein>
    <recommendedName>
        <fullName evidence="8">Abasic site processing protein</fullName>
        <ecNumber evidence="8">3.4.-.-</ecNumber>
    </recommendedName>
</protein>
<evidence type="ECO:0000256" key="3">
    <source>
        <dbReference type="ARBA" id="ARBA00022763"/>
    </source>
</evidence>
<sequence>MCGRFVGFRSVEELKRYLPIDRAPVEATANYNVAPSQPILAVVRQEEVNVLQQLHWGLVPHWAKEPSIGAKMINARMETVAAKPSFREAFKKRRCLIPADGFYEWKGPKGDKQPVYITLPGGAPFAFAGLWASWTDRGRLETPYLSCTIITRPAEGDLKAIHHRMPAILHPDDYAAWLDPANADTAGLSEMLVQRTVVDLVFQPVARRVNVVRNNGPENIKPVQLELDF</sequence>
<keyword evidence="10" id="KW-1185">Reference proteome</keyword>
<keyword evidence="2 8" id="KW-0645">Protease</keyword>
<evidence type="ECO:0000256" key="1">
    <source>
        <dbReference type="ARBA" id="ARBA00008136"/>
    </source>
</evidence>
<dbReference type="SUPFAM" id="SSF143081">
    <property type="entry name" value="BB1717-like"/>
    <property type="match status" value="1"/>
</dbReference>
<dbReference type="RefSeq" id="WP_246911363.1">
    <property type="nucleotide sequence ID" value="NZ_JALJRB010000018.1"/>
</dbReference>
<dbReference type="PANTHER" id="PTHR13604">
    <property type="entry name" value="DC12-RELATED"/>
    <property type="match status" value="1"/>
</dbReference>
<keyword evidence="5" id="KW-0190">Covalent protein-DNA linkage</keyword>
<name>A0AA41R525_9BACT</name>
<dbReference type="EMBL" id="JALJRB010000018">
    <property type="protein sequence ID" value="MCJ8501921.1"/>
    <property type="molecule type" value="Genomic_DNA"/>
</dbReference>
<dbReference type="InterPro" id="IPR036590">
    <property type="entry name" value="SRAP-like"/>
</dbReference>
<gene>
    <name evidence="9" type="ORF">MRX98_15155</name>
</gene>
<evidence type="ECO:0000256" key="7">
    <source>
        <dbReference type="ARBA" id="ARBA00023239"/>
    </source>
</evidence>
<comment type="similarity">
    <text evidence="1 8">Belongs to the SOS response-associated peptidase family.</text>
</comment>
<dbReference type="AlphaFoldDB" id="A0AA41R525"/>
<keyword evidence="6" id="KW-0238">DNA-binding</keyword>
<dbReference type="GO" id="GO:0016829">
    <property type="term" value="F:lyase activity"/>
    <property type="evidence" value="ECO:0007669"/>
    <property type="project" value="UniProtKB-KW"/>
</dbReference>
<dbReference type="GO" id="GO:0003697">
    <property type="term" value="F:single-stranded DNA binding"/>
    <property type="evidence" value="ECO:0007669"/>
    <property type="project" value="InterPro"/>
</dbReference>
<dbReference type="GO" id="GO:0008233">
    <property type="term" value="F:peptidase activity"/>
    <property type="evidence" value="ECO:0007669"/>
    <property type="project" value="UniProtKB-KW"/>
</dbReference>
<evidence type="ECO:0000256" key="8">
    <source>
        <dbReference type="RuleBase" id="RU364100"/>
    </source>
</evidence>
<dbReference type="PANTHER" id="PTHR13604:SF0">
    <property type="entry name" value="ABASIC SITE PROCESSING PROTEIN HMCES"/>
    <property type="match status" value="1"/>
</dbReference>
<evidence type="ECO:0000256" key="4">
    <source>
        <dbReference type="ARBA" id="ARBA00022801"/>
    </source>
</evidence>
<organism evidence="9 10">
    <name type="scientific">Desulfatitalea alkaliphila</name>
    <dbReference type="NCBI Taxonomy" id="2929485"/>
    <lineage>
        <taxon>Bacteria</taxon>
        <taxon>Pseudomonadati</taxon>
        <taxon>Thermodesulfobacteriota</taxon>
        <taxon>Desulfobacteria</taxon>
        <taxon>Desulfobacterales</taxon>
        <taxon>Desulfosarcinaceae</taxon>
        <taxon>Desulfatitalea</taxon>
    </lineage>
</organism>